<keyword evidence="8 14" id="KW-0472">Membrane</keyword>
<keyword evidence="4" id="KW-0328">Glycosyltransferase</keyword>
<dbReference type="PROSITE" id="PS51762">
    <property type="entry name" value="GH16_2"/>
    <property type="match status" value="1"/>
</dbReference>
<dbReference type="InterPro" id="IPR013320">
    <property type="entry name" value="ConA-like_dom_sf"/>
</dbReference>
<keyword evidence="10" id="KW-0326">Glycosidase</keyword>
<keyword evidence="14" id="KW-0812">Transmembrane</keyword>
<evidence type="ECO:0000256" key="3">
    <source>
        <dbReference type="ARBA" id="ARBA00012729"/>
    </source>
</evidence>
<dbReference type="EC" id="3.2.1.14" evidence="3"/>
<proteinExistence type="inferred from homology"/>
<evidence type="ECO:0000256" key="15">
    <source>
        <dbReference type="SAM" id="SignalP"/>
    </source>
</evidence>
<name>A0AA40F0T9_9PEZI</name>
<feature type="region of interest" description="Disordered" evidence="13">
    <location>
        <begin position="420"/>
        <end position="580"/>
    </location>
</feature>
<evidence type="ECO:0000256" key="13">
    <source>
        <dbReference type="SAM" id="MobiDB-lite"/>
    </source>
</evidence>
<dbReference type="CDD" id="cd02183">
    <property type="entry name" value="GH16_fungal_CRH1_transglycosylase"/>
    <property type="match status" value="1"/>
</dbReference>
<keyword evidence="6 15" id="KW-0732">Signal</keyword>
<keyword evidence="9" id="KW-0325">Glycoprotein</keyword>
<comment type="catalytic activity">
    <reaction evidence="1">
        <text>Random endo-hydrolysis of N-acetyl-beta-D-glucosaminide (1-&gt;4)-beta-linkages in chitin and chitodextrins.</text>
        <dbReference type="EC" id="3.2.1.14"/>
    </reaction>
</comment>
<sequence>MMLPRSLASAAALLVSTTLFHHVAAQVTTDCNPMNRTCPADPALGTDISFNFTTKPKSTMWEETVRGTTYDDGSAHFTINKQGDCPTLRTKFYIFFGRTEIWMKTAPGIGVISSVMFLSDNLDEIDWEFMGGNNTYATTNYFGKGEPDFRNGGHHAVSGLQDVYHNYTSVWTKDFLDFYIDGGLVRRLVPQDADNGRLYPQTPMRLSIGIWAGGDPSLPEGTREWAGGTTDYSKGPYTMSVKSVQVTDYGTGKEYIFSDKSGSWQSIKMVEGNSTAKEIIEAKPAPPSLSVSEKFEALSPTAKIAIYASAAGVGAVLLAFILFYCIKQRRRGAREAKIAEQKADQERMELEGFRKAGINPDSFTSTATEYNAKDMRSGGLADANSYNSPAGHLDEKWGAAAVVGVGAAGGAAAASGMRSPMPLLRDGAQSPRVTSPSSPAGGFNAPYSDRSAAHSPAPGGFHNGQYNDRSAAHSPAPTLPNMGMGAPHPAHPASRSFSTPNPQMRHGGSPGPQQPGFGSPRTQSPAPMAQPMPQRSFTSASGYGQPPPSNQGHGQPMPQNGAGGYGNQPQQYWNGGSGYR</sequence>
<evidence type="ECO:0000256" key="11">
    <source>
        <dbReference type="ARBA" id="ARBA00023316"/>
    </source>
</evidence>
<gene>
    <name evidence="17" type="ORF">B0T18DRAFT_405573</name>
</gene>
<feature type="chain" id="PRO_5041236613" description="chitinase" evidence="15">
    <location>
        <begin position="26"/>
        <end position="580"/>
    </location>
</feature>
<dbReference type="Gene3D" id="2.60.120.200">
    <property type="match status" value="1"/>
</dbReference>
<dbReference type="GO" id="GO:0016757">
    <property type="term" value="F:glycosyltransferase activity"/>
    <property type="evidence" value="ECO:0007669"/>
    <property type="project" value="UniProtKB-KW"/>
</dbReference>
<evidence type="ECO:0000256" key="12">
    <source>
        <dbReference type="ARBA" id="ARBA00038074"/>
    </source>
</evidence>
<evidence type="ECO:0000256" key="9">
    <source>
        <dbReference type="ARBA" id="ARBA00023180"/>
    </source>
</evidence>
<evidence type="ECO:0000313" key="18">
    <source>
        <dbReference type="Proteomes" id="UP001172155"/>
    </source>
</evidence>
<dbReference type="GO" id="GO:0009277">
    <property type="term" value="C:fungal-type cell wall"/>
    <property type="evidence" value="ECO:0007669"/>
    <property type="project" value="TreeGrafter"/>
</dbReference>
<dbReference type="AlphaFoldDB" id="A0AA40F0T9"/>
<feature type="compositionally biased region" description="Low complexity" evidence="13">
    <location>
        <begin position="514"/>
        <end position="534"/>
    </location>
</feature>
<dbReference type="PANTHER" id="PTHR10963">
    <property type="entry name" value="GLYCOSYL HYDROLASE-RELATED"/>
    <property type="match status" value="1"/>
</dbReference>
<evidence type="ECO:0000256" key="8">
    <source>
        <dbReference type="ARBA" id="ARBA00023136"/>
    </source>
</evidence>
<dbReference type="InterPro" id="IPR000757">
    <property type="entry name" value="Beta-glucanase-like"/>
</dbReference>
<evidence type="ECO:0000256" key="7">
    <source>
        <dbReference type="ARBA" id="ARBA00022801"/>
    </source>
</evidence>
<evidence type="ECO:0000256" key="4">
    <source>
        <dbReference type="ARBA" id="ARBA00022676"/>
    </source>
</evidence>
<evidence type="ECO:0000256" key="10">
    <source>
        <dbReference type="ARBA" id="ARBA00023295"/>
    </source>
</evidence>
<evidence type="ECO:0000256" key="1">
    <source>
        <dbReference type="ARBA" id="ARBA00000822"/>
    </source>
</evidence>
<dbReference type="Proteomes" id="UP001172155">
    <property type="component" value="Unassembled WGS sequence"/>
</dbReference>
<feature type="domain" description="GH16" evidence="16">
    <location>
        <begin position="27"/>
        <end position="241"/>
    </location>
</feature>
<dbReference type="GO" id="GO:0005975">
    <property type="term" value="P:carbohydrate metabolic process"/>
    <property type="evidence" value="ECO:0007669"/>
    <property type="project" value="InterPro"/>
</dbReference>
<comment type="caution">
    <text evidence="17">The sequence shown here is derived from an EMBL/GenBank/DDBJ whole genome shotgun (WGS) entry which is preliminary data.</text>
</comment>
<dbReference type="PANTHER" id="PTHR10963:SF27">
    <property type="entry name" value="GLYCOSIDASE-RELATED"/>
    <property type="match status" value="1"/>
</dbReference>
<keyword evidence="11" id="KW-0961">Cell wall biogenesis/degradation</keyword>
<feature type="transmembrane region" description="Helical" evidence="14">
    <location>
        <begin position="304"/>
        <end position="326"/>
    </location>
</feature>
<dbReference type="InterPro" id="IPR050546">
    <property type="entry name" value="Glycosyl_Hydrlase_16"/>
</dbReference>
<evidence type="ECO:0000259" key="16">
    <source>
        <dbReference type="PROSITE" id="PS51762"/>
    </source>
</evidence>
<evidence type="ECO:0000313" key="17">
    <source>
        <dbReference type="EMBL" id="KAK0748986.1"/>
    </source>
</evidence>
<keyword evidence="18" id="KW-1185">Reference proteome</keyword>
<keyword evidence="14" id="KW-1133">Transmembrane helix</keyword>
<dbReference type="Pfam" id="PF00722">
    <property type="entry name" value="Glyco_hydro_16"/>
    <property type="match status" value="1"/>
</dbReference>
<comment type="subcellular location">
    <subcellularLocation>
        <location evidence="2">Membrane</location>
    </subcellularLocation>
</comment>
<evidence type="ECO:0000256" key="2">
    <source>
        <dbReference type="ARBA" id="ARBA00004370"/>
    </source>
</evidence>
<dbReference type="EMBL" id="JAUKUD010000003">
    <property type="protein sequence ID" value="KAK0748986.1"/>
    <property type="molecule type" value="Genomic_DNA"/>
</dbReference>
<comment type="similarity">
    <text evidence="12">Belongs to the glycosyl hydrolase 16 family. CRH1 subfamily.</text>
</comment>
<organism evidence="17 18">
    <name type="scientific">Schizothecium vesticola</name>
    <dbReference type="NCBI Taxonomy" id="314040"/>
    <lineage>
        <taxon>Eukaryota</taxon>
        <taxon>Fungi</taxon>
        <taxon>Dikarya</taxon>
        <taxon>Ascomycota</taxon>
        <taxon>Pezizomycotina</taxon>
        <taxon>Sordariomycetes</taxon>
        <taxon>Sordariomycetidae</taxon>
        <taxon>Sordariales</taxon>
        <taxon>Schizotheciaceae</taxon>
        <taxon>Schizothecium</taxon>
    </lineage>
</organism>
<reference evidence="17" key="1">
    <citation type="submission" date="2023-06" db="EMBL/GenBank/DDBJ databases">
        <title>Genome-scale phylogeny and comparative genomics of the fungal order Sordariales.</title>
        <authorList>
            <consortium name="Lawrence Berkeley National Laboratory"/>
            <person name="Hensen N."/>
            <person name="Bonometti L."/>
            <person name="Westerberg I."/>
            <person name="Brannstrom I.O."/>
            <person name="Guillou S."/>
            <person name="Cros-Aarteil S."/>
            <person name="Calhoun S."/>
            <person name="Haridas S."/>
            <person name="Kuo A."/>
            <person name="Mondo S."/>
            <person name="Pangilinan J."/>
            <person name="Riley R."/>
            <person name="LaButti K."/>
            <person name="Andreopoulos B."/>
            <person name="Lipzen A."/>
            <person name="Chen C."/>
            <person name="Yanf M."/>
            <person name="Daum C."/>
            <person name="Ng V."/>
            <person name="Clum A."/>
            <person name="Steindorff A."/>
            <person name="Ohm R."/>
            <person name="Martin F."/>
            <person name="Silar P."/>
            <person name="Natvig D."/>
            <person name="Lalanne C."/>
            <person name="Gautier V."/>
            <person name="Ament-velasquez S.L."/>
            <person name="Kruys A."/>
            <person name="Hutchinson M.I."/>
            <person name="Powell A.J."/>
            <person name="Barry K."/>
            <person name="Miller A.N."/>
            <person name="Grigoriev I.V."/>
            <person name="Debuchy R."/>
            <person name="Gladieux P."/>
            <person name="Thoren M.H."/>
            <person name="Johannesson H."/>
        </authorList>
    </citation>
    <scope>NUCLEOTIDE SEQUENCE</scope>
    <source>
        <strain evidence="17">SMH3187-1</strain>
    </source>
</reference>
<dbReference type="GO" id="GO:0016020">
    <property type="term" value="C:membrane"/>
    <property type="evidence" value="ECO:0007669"/>
    <property type="project" value="UniProtKB-SubCell"/>
</dbReference>
<dbReference type="GO" id="GO:0008843">
    <property type="term" value="F:endochitinase activity"/>
    <property type="evidence" value="ECO:0007669"/>
    <property type="project" value="UniProtKB-EC"/>
</dbReference>
<evidence type="ECO:0000256" key="6">
    <source>
        <dbReference type="ARBA" id="ARBA00022729"/>
    </source>
</evidence>
<protein>
    <recommendedName>
        <fullName evidence="3">chitinase</fullName>
        <ecNumber evidence="3">3.2.1.14</ecNumber>
    </recommendedName>
</protein>
<evidence type="ECO:0000256" key="14">
    <source>
        <dbReference type="SAM" id="Phobius"/>
    </source>
</evidence>
<keyword evidence="7" id="KW-0378">Hydrolase</keyword>
<accession>A0AA40F0T9</accession>
<evidence type="ECO:0000256" key="5">
    <source>
        <dbReference type="ARBA" id="ARBA00022679"/>
    </source>
</evidence>
<feature type="signal peptide" evidence="15">
    <location>
        <begin position="1"/>
        <end position="25"/>
    </location>
</feature>
<dbReference type="GO" id="GO:0031505">
    <property type="term" value="P:fungal-type cell wall organization"/>
    <property type="evidence" value="ECO:0007669"/>
    <property type="project" value="TreeGrafter"/>
</dbReference>
<dbReference type="SUPFAM" id="SSF49899">
    <property type="entry name" value="Concanavalin A-like lectins/glucanases"/>
    <property type="match status" value="1"/>
</dbReference>
<keyword evidence="5" id="KW-0808">Transferase</keyword>